<accession>A0AAV2K6D5</accession>
<proteinExistence type="predicted"/>
<keyword evidence="3" id="KW-1185">Reference proteome</keyword>
<evidence type="ECO:0000256" key="1">
    <source>
        <dbReference type="SAM" id="MobiDB-lite"/>
    </source>
</evidence>
<name>A0AAV2K6D5_KNICA</name>
<evidence type="ECO:0000313" key="3">
    <source>
        <dbReference type="Proteomes" id="UP001497482"/>
    </source>
</evidence>
<reference evidence="2 3" key="1">
    <citation type="submission" date="2024-04" db="EMBL/GenBank/DDBJ databases">
        <authorList>
            <person name="Waldvogel A.-M."/>
            <person name="Schoenle A."/>
        </authorList>
    </citation>
    <scope>NUCLEOTIDE SEQUENCE [LARGE SCALE GENOMIC DNA]</scope>
</reference>
<evidence type="ECO:0000313" key="2">
    <source>
        <dbReference type="EMBL" id="CAL1583672.1"/>
    </source>
</evidence>
<organism evidence="2 3">
    <name type="scientific">Knipowitschia caucasica</name>
    <name type="common">Caucasian dwarf goby</name>
    <name type="synonym">Pomatoschistus caucasicus</name>
    <dbReference type="NCBI Taxonomy" id="637954"/>
    <lineage>
        <taxon>Eukaryota</taxon>
        <taxon>Metazoa</taxon>
        <taxon>Chordata</taxon>
        <taxon>Craniata</taxon>
        <taxon>Vertebrata</taxon>
        <taxon>Euteleostomi</taxon>
        <taxon>Actinopterygii</taxon>
        <taxon>Neopterygii</taxon>
        <taxon>Teleostei</taxon>
        <taxon>Neoteleostei</taxon>
        <taxon>Acanthomorphata</taxon>
        <taxon>Gobiaria</taxon>
        <taxon>Gobiiformes</taxon>
        <taxon>Gobioidei</taxon>
        <taxon>Gobiidae</taxon>
        <taxon>Gobiinae</taxon>
        <taxon>Knipowitschia</taxon>
    </lineage>
</organism>
<feature type="region of interest" description="Disordered" evidence="1">
    <location>
        <begin position="38"/>
        <end position="136"/>
    </location>
</feature>
<protein>
    <submittedName>
        <fullName evidence="2">Uncharacterized protein</fullName>
    </submittedName>
</protein>
<dbReference type="Proteomes" id="UP001497482">
    <property type="component" value="Chromosome 16"/>
</dbReference>
<gene>
    <name evidence="2" type="ORF">KC01_LOCUS14121</name>
</gene>
<feature type="compositionally biased region" description="Low complexity" evidence="1">
    <location>
        <begin position="95"/>
        <end position="107"/>
    </location>
</feature>
<dbReference type="EMBL" id="OZ035838">
    <property type="protein sequence ID" value="CAL1583672.1"/>
    <property type="molecule type" value="Genomic_DNA"/>
</dbReference>
<sequence>MTVSLLIGQRGVFASSHQQGAWLLSDTNISCRFMQNSEASSTVNAAVRTRDPGPYSAVPRPERTGNRAEGVTGAPRPQQRSSAGAMETDGDQQRASTNGSAASGTSSRPSAMNSMSLYERQAVQVSPPSKSVVHLL</sequence>
<dbReference type="AlphaFoldDB" id="A0AAV2K6D5"/>